<feature type="region of interest" description="Disordered" evidence="4">
    <location>
        <begin position="1"/>
        <end position="24"/>
    </location>
</feature>
<feature type="compositionally biased region" description="Basic and acidic residues" evidence="4">
    <location>
        <begin position="1"/>
        <end position="13"/>
    </location>
</feature>
<dbReference type="Proteomes" id="UP000199690">
    <property type="component" value="Unassembled WGS sequence"/>
</dbReference>
<dbReference type="InterPro" id="IPR036390">
    <property type="entry name" value="WH_DNA-bd_sf"/>
</dbReference>
<evidence type="ECO:0000256" key="1">
    <source>
        <dbReference type="ARBA" id="ARBA00023015"/>
    </source>
</evidence>
<keyword evidence="1" id="KW-0805">Transcription regulation</keyword>
<dbReference type="RefSeq" id="WP_218161654.1">
    <property type="nucleotide sequence ID" value="NZ_FNVB01000003.1"/>
</dbReference>
<protein>
    <submittedName>
        <fullName evidence="6">Transcriptional regulator, HxlR family</fullName>
    </submittedName>
</protein>
<dbReference type="EMBL" id="FOME01000009">
    <property type="protein sequence ID" value="SFE19878.1"/>
    <property type="molecule type" value="Genomic_DNA"/>
</dbReference>
<evidence type="ECO:0000259" key="5">
    <source>
        <dbReference type="PROSITE" id="PS51118"/>
    </source>
</evidence>
<organism evidence="6 9">
    <name type="scientific">Saccharopolyspora kobensis</name>
    <dbReference type="NCBI Taxonomy" id="146035"/>
    <lineage>
        <taxon>Bacteria</taxon>
        <taxon>Bacillati</taxon>
        <taxon>Actinomycetota</taxon>
        <taxon>Actinomycetes</taxon>
        <taxon>Pseudonocardiales</taxon>
        <taxon>Pseudonocardiaceae</taxon>
        <taxon>Saccharopolyspora</taxon>
    </lineage>
</organism>
<dbReference type="PANTHER" id="PTHR33204:SF18">
    <property type="entry name" value="TRANSCRIPTIONAL REGULATORY PROTEIN"/>
    <property type="match status" value="1"/>
</dbReference>
<proteinExistence type="predicted"/>
<keyword evidence="3" id="KW-0804">Transcription</keyword>
<dbReference type="InterPro" id="IPR002577">
    <property type="entry name" value="HTH_HxlR"/>
</dbReference>
<evidence type="ECO:0000256" key="2">
    <source>
        <dbReference type="ARBA" id="ARBA00023125"/>
    </source>
</evidence>
<keyword evidence="8" id="KW-1185">Reference proteome</keyword>
<dbReference type="Pfam" id="PF01638">
    <property type="entry name" value="HxlR"/>
    <property type="match status" value="1"/>
</dbReference>
<reference evidence="6" key="1">
    <citation type="submission" date="2016-10" db="EMBL/GenBank/DDBJ databases">
        <authorList>
            <person name="de Groot N.N."/>
        </authorList>
    </citation>
    <scope>NUCLEOTIDE SEQUENCE [LARGE SCALE GENOMIC DNA]</scope>
    <source>
        <strain evidence="6">ATCC 20501</strain>
    </source>
</reference>
<dbReference type="InterPro" id="IPR036388">
    <property type="entry name" value="WH-like_DNA-bd_sf"/>
</dbReference>
<dbReference type="EMBL" id="FNVB01000003">
    <property type="protein sequence ID" value="SEG43681.1"/>
    <property type="molecule type" value="Genomic_DNA"/>
</dbReference>
<dbReference type="GO" id="GO:0003677">
    <property type="term" value="F:DNA binding"/>
    <property type="evidence" value="ECO:0007669"/>
    <property type="project" value="UniProtKB-KW"/>
</dbReference>
<dbReference type="AlphaFoldDB" id="A0A1H6A5H7"/>
<dbReference type="SUPFAM" id="SSF46785">
    <property type="entry name" value="Winged helix' DNA-binding domain"/>
    <property type="match status" value="1"/>
</dbReference>
<keyword evidence="2" id="KW-0238">DNA-binding</keyword>
<accession>A0A1I1YLG0</accession>
<evidence type="ECO:0000256" key="3">
    <source>
        <dbReference type="ARBA" id="ARBA00023163"/>
    </source>
</evidence>
<name>A0A1H6A5H7_9PSEU</name>
<evidence type="ECO:0000313" key="8">
    <source>
        <dbReference type="Proteomes" id="UP000199690"/>
    </source>
</evidence>
<gene>
    <name evidence="6" type="ORF">SAMN02982929_02154</name>
    <name evidence="7" type="ORF">SAMN05216506_109218</name>
</gene>
<feature type="domain" description="HTH hxlR-type" evidence="5">
    <location>
        <begin position="26"/>
        <end position="123"/>
    </location>
</feature>
<dbReference type="PROSITE" id="PS51118">
    <property type="entry name" value="HTH_HXLR"/>
    <property type="match status" value="1"/>
</dbReference>
<sequence length="177" mass="19593">MRSDPTTTEREVPVRSSGPKARIPDCPLARTAETVGPWWTLEILHEIFDGHTRSATIERNLETPADVLQDRLADLVAKGLLETADDSADPREREYRLTELGRSLRPLLLVVAAWGNHRLAPEDRSLVLVDARTGVAVEPVVVDGSTGRRIDTPDYVFARGPKASAQIIARYPAVPRR</sequence>
<dbReference type="SMR" id="A0A1H6A5H7"/>
<evidence type="ECO:0000313" key="6">
    <source>
        <dbReference type="EMBL" id="SEG43681.1"/>
    </source>
</evidence>
<accession>A0A1H6A5H7</accession>
<dbReference type="PANTHER" id="PTHR33204">
    <property type="entry name" value="TRANSCRIPTIONAL REGULATOR, MARR FAMILY"/>
    <property type="match status" value="1"/>
</dbReference>
<evidence type="ECO:0000313" key="7">
    <source>
        <dbReference type="EMBL" id="SFE19878.1"/>
    </source>
</evidence>
<evidence type="ECO:0000256" key="4">
    <source>
        <dbReference type="SAM" id="MobiDB-lite"/>
    </source>
</evidence>
<reference evidence="8 9" key="2">
    <citation type="submission" date="2016-10" db="EMBL/GenBank/DDBJ databases">
        <authorList>
            <person name="Varghese N."/>
            <person name="Submissions S."/>
        </authorList>
    </citation>
    <scope>NUCLEOTIDE SEQUENCE [LARGE SCALE GENOMIC DNA]</scope>
    <source>
        <strain evidence="9">ATCC 20501</strain>
        <strain evidence="7 8">CGMCC 4.3529</strain>
    </source>
</reference>
<dbReference type="Proteomes" id="UP000236729">
    <property type="component" value="Unassembled WGS sequence"/>
</dbReference>
<evidence type="ECO:0000313" key="9">
    <source>
        <dbReference type="Proteomes" id="UP000236729"/>
    </source>
</evidence>
<dbReference type="Gene3D" id="1.10.10.10">
    <property type="entry name" value="Winged helix-like DNA-binding domain superfamily/Winged helix DNA-binding domain"/>
    <property type="match status" value="1"/>
</dbReference>